<proteinExistence type="predicted"/>
<dbReference type="SUPFAM" id="SSF52540">
    <property type="entry name" value="P-loop containing nucleoside triphosphate hydrolases"/>
    <property type="match status" value="1"/>
</dbReference>
<feature type="domain" description="G" evidence="1">
    <location>
        <begin position="17"/>
        <end position="95"/>
    </location>
</feature>
<evidence type="ECO:0000313" key="2">
    <source>
        <dbReference type="EMBL" id="MBW4667413.1"/>
    </source>
</evidence>
<gene>
    <name evidence="2" type="ORF">KME60_08265</name>
</gene>
<evidence type="ECO:0000259" key="1">
    <source>
        <dbReference type="Pfam" id="PF01926"/>
    </source>
</evidence>
<dbReference type="InterPro" id="IPR006073">
    <property type="entry name" value="GTP-bd"/>
</dbReference>
<reference evidence="2" key="2">
    <citation type="journal article" date="2022" name="Microbiol. Resour. Announc.">
        <title>Metagenome Sequencing to Explore Phylogenomics of Terrestrial Cyanobacteria.</title>
        <authorList>
            <person name="Ward R.D."/>
            <person name="Stajich J.E."/>
            <person name="Johansen J.R."/>
            <person name="Huntemann M."/>
            <person name="Clum A."/>
            <person name="Foster B."/>
            <person name="Foster B."/>
            <person name="Roux S."/>
            <person name="Palaniappan K."/>
            <person name="Varghese N."/>
            <person name="Mukherjee S."/>
            <person name="Reddy T.B.K."/>
            <person name="Daum C."/>
            <person name="Copeland A."/>
            <person name="Chen I.A."/>
            <person name="Ivanova N.N."/>
            <person name="Kyrpides N.C."/>
            <person name="Shapiro N."/>
            <person name="Eloe-Fadrosh E.A."/>
            <person name="Pietrasiak N."/>
        </authorList>
    </citation>
    <scope>NUCLEOTIDE SEQUENCE</scope>
    <source>
        <strain evidence="2">GSE-NOS-MK-12-04C</strain>
    </source>
</reference>
<organism evidence="2 3">
    <name type="scientific">Cyanomargarita calcarea GSE-NOS-MK-12-04C</name>
    <dbReference type="NCBI Taxonomy" id="2839659"/>
    <lineage>
        <taxon>Bacteria</taxon>
        <taxon>Bacillati</taxon>
        <taxon>Cyanobacteriota</taxon>
        <taxon>Cyanophyceae</taxon>
        <taxon>Nostocales</taxon>
        <taxon>Cyanomargaritaceae</taxon>
        <taxon>Cyanomargarita</taxon>
    </lineage>
</organism>
<sequence length="117" mass="12904">MVICNSKLARCNLTPIKTNAGKSSVANSILGADVYKMDVGMGAEVKADGIIDYGKWRIIDSPGFMYSSSDNNQALQEIQRSHGRIFVVDSEPFEPSFNFFLMVEVEGNSSIYISKLK</sequence>
<accession>A0A951QKL9</accession>
<dbReference type="EMBL" id="JAHHGZ010000007">
    <property type="protein sequence ID" value="MBW4667413.1"/>
    <property type="molecule type" value="Genomic_DNA"/>
</dbReference>
<comment type="caution">
    <text evidence="2">The sequence shown here is derived from an EMBL/GenBank/DDBJ whole genome shotgun (WGS) entry which is preliminary data.</text>
</comment>
<dbReference type="Gene3D" id="3.40.50.300">
    <property type="entry name" value="P-loop containing nucleotide triphosphate hydrolases"/>
    <property type="match status" value="1"/>
</dbReference>
<dbReference type="GO" id="GO:0005525">
    <property type="term" value="F:GTP binding"/>
    <property type="evidence" value="ECO:0007669"/>
    <property type="project" value="InterPro"/>
</dbReference>
<dbReference type="Proteomes" id="UP000729701">
    <property type="component" value="Unassembled WGS sequence"/>
</dbReference>
<dbReference type="Pfam" id="PF01926">
    <property type="entry name" value="MMR_HSR1"/>
    <property type="match status" value="1"/>
</dbReference>
<protein>
    <submittedName>
        <fullName evidence="2">50S ribosome-binding GTPase</fullName>
    </submittedName>
</protein>
<name>A0A951QKL9_9CYAN</name>
<evidence type="ECO:0000313" key="3">
    <source>
        <dbReference type="Proteomes" id="UP000729701"/>
    </source>
</evidence>
<dbReference type="InterPro" id="IPR027417">
    <property type="entry name" value="P-loop_NTPase"/>
</dbReference>
<reference evidence="2" key="1">
    <citation type="submission" date="2021-05" db="EMBL/GenBank/DDBJ databases">
        <authorList>
            <person name="Pietrasiak N."/>
            <person name="Ward R."/>
            <person name="Stajich J.E."/>
            <person name="Kurbessoian T."/>
        </authorList>
    </citation>
    <scope>NUCLEOTIDE SEQUENCE</scope>
    <source>
        <strain evidence="2">GSE-NOS-MK-12-04C</strain>
    </source>
</reference>
<dbReference type="AlphaFoldDB" id="A0A951QKL9"/>